<keyword evidence="10 13" id="KW-0067">ATP-binding</keyword>
<dbReference type="RefSeq" id="WP_238310965.1">
    <property type="nucleotide sequence ID" value="NZ_BPQV01000005.1"/>
</dbReference>
<evidence type="ECO:0000256" key="9">
    <source>
        <dbReference type="ARBA" id="ARBA00022777"/>
    </source>
</evidence>
<gene>
    <name evidence="13 14" type="primary">lpxK</name>
    <name evidence="14" type="ORF">LKMONMHP_1954</name>
</gene>
<name>A0ABQ4T779_METOR</name>
<feature type="binding site" evidence="13">
    <location>
        <begin position="52"/>
        <end position="59"/>
    </location>
    <ligand>
        <name>ATP</name>
        <dbReference type="ChEBI" id="CHEBI:30616"/>
    </ligand>
</feature>
<evidence type="ECO:0000256" key="5">
    <source>
        <dbReference type="ARBA" id="ARBA00022516"/>
    </source>
</evidence>
<comment type="catalytic activity">
    <reaction evidence="13">
        <text>a lipid A disaccharide + ATP = a lipid IVA + ADP + H(+)</text>
        <dbReference type="Rhea" id="RHEA:67840"/>
        <dbReference type="ChEBI" id="CHEBI:15378"/>
        <dbReference type="ChEBI" id="CHEBI:30616"/>
        <dbReference type="ChEBI" id="CHEBI:176343"/>
        <dbReference type="ChEBI" id="CHEBI:176425"/>
        <dbReference type="ChEBI" id="CHEBI:456216"/>
        <dbReference type="EC" id="2.7.1.130"/>
    </reaction>
</comment>
<keyword evidence="8 13" id="KW-0547">Nucleotide-binding</keyword>
<evidence type="ECO:0000313" key="15">
    <source>
        <dbReference type="Proteomes" id="UP001055156"/>
    </source>
</evidence>
<dbReference type="EC" id="2.7.1.130" evidence="3 13"/>
<comment type="similarity">
    <text evidence="13">Belongs to the LpxK family.</text>
</comment>
<proteinExistence type="inferred from homology"/>
<comment type="pathway">
    <text evidence="2 13">Glycolipid biosynthesis; lipid IV(A) biosynthesis; lipid IV(A) from (3R)-3-hydroxytetradecanoyl-[acyl-carrier-protein] and UDP-N-acetyl-alpha-D-glucosamine: step 6/6.</text>
</comment>
<evidence type="ECO:0000256" key="13">
    <source>
        <dbReference type="HAMAP-Rule" id="MF_00409"/>
    </source>
</evidence>
<organism evidence="14 15">
    <name type="scientific">Methylobacterium organophilum</name>
    <dbReference type="NCBI Taxonomy" id="410"/>
    <lineage>
        <taxon>Bacteria</taxon>
        <taxon>Pseudomonadati</taxon>
        <taxon>Pseudomonadota</taxon>
        <taxon>Alphaproteobacteria</taxon>
        <taxon>Hyphomicrobiales</taxon>
        <taxon>Methylobacteriaceae</taxon>
        <taxon>Methylobacterium</taxon>
    </lineage>
</organism>
<dbReference type="Proteomes" id="UP001055156">
    <property type="component" value="Unassembled WGS sequence"/>
</dbReference>
<reference evidence="14" key="2">
    <citation type="submission" date="2021-08" db="EMBL/GenBank/DDBJ databases">
        <authorList>
            <person name="Tani A."/>
            <person name="Ola A."/>
            <person name="Ogura Y."/>
            <person name="Katsura K."/>
            <person name="Hayashi T."/>
        </authorList>
    </citation>
    <scope>NUCLEOTIDE SEQUENCE</scope>
    <source>
        <strain evidence="14">NBRC 15689</strain>
    </source>
</reference>
<evidence type="ECO:0000256" key="7">
    <source>
        <dbReference type="ARBA" id="ARBA00022679"/>
    </source>
</evidence>
<dbReference type="PANTHER" id="PTHR42724:SF1">
    <property type="entry name" value="TETRAACYLDISACCHARIDE 4'-KINASE, MITOCHONDRIAL-RELATED"/>
    <property type="match status" value="1"/>
</dbReference>
<sequence length="333" mass="34687">MRPPRFWSAPPGHPAARLLAPLGAAYGALTAARMDRPGIAAPCPVLCVGNFTLGGAGKTPTALALADLLREAGLRPAFLSRGYGGRLPGPVRVVLERHRAEEVGDEPLLLARAAPTVVARDRPAGARLCAGLGADVIVMDDGLQNPSLLKDRALAVVDAQVGLGNGLPFPAGPLRVPLARQWPHVTGLVLIGEGAAGAAVAAEAQARGLPVHRARLEPDAPDAFAGRRVFAFAGIGRPEKFFGTLAAAGAEIVGRRPFPDHHPFRQAELASLAEAAARAGAALVTTEKDALRLPPGFRERVAVLAVRLRFEDRQTLHAQLAGLSGWRKSAASP</sequence>
<dbReference type="Pfam" id="PF02606">
    <property type="entry name" value="LpxK"/>
    <property type="match status" value="1"/>
</dbReference>
<keyword evidence="5 13" id="KW-0444">Lipid biosynthesis</keyword>
<dbReference type="SUPFAM" id="SSF52540">
    <property type="entry name" value="P-loop containing nucleoside triphosphate hydrolases"/>
    <property type="match status" value="1"/>
</dbReference>
<dbReference type="HAMAP" id="MF_00409">
    <property type="entry name" value="LpxK"/>
    <property type="match status" value="1"/>
</dbReference>
<keyword evidence="7 13" id="KW-0808">Transferase</keyword>
<evidence type="ECO:0000256" key="2">
    <source>
        <dbReference type="ARBA" id="ARBA00004870"/>
    </source>
</evidence>
<dbReference type="EMBL" id="BPQV01000005">
    <property type="protein sequence ID" value="GJE27098.1"/>
    <property type="molecule type" value="Genomic_DNA"/>
</dbReference>
<evidence type="ECO:0000256" key="1">
    <source>
        <dbReference type="ARBA" id="ARBA00002274"/>
    </source>
</evidence>
<evidence type="ECO:0000256" key="8">
    <source>
        <dbReference type="ARBA" id="ARBA00022741"/>
    </source>
</evidence>
<evidence type="ECO:0000256" key="4">
    <source>
        <dbReference type="ARBA" id="ARBA00016436"/>
    </source>
</evidence>
<evidence type="ECO:0000256" key="11">
    <source>
        <dbReference type="ARBA" id="ARBA00023098"/>
    </source>
</evidence>
<dbReference type="InterPro" id="IPR003758">
    <property type="entry name" value="LpxK"/>
</dbReference>
<evidence type="ECO:0000313" key="14">
    <source>
        <dbReference type="EMBL" id="GJE27098.1"/>
    </source>
</evidence>
<keyword evidence="6 13" id="KW-0441">Lipid A biosynthesis</keyword>
<protein>
    <recommendedName>
        <fullName evidence="4 13">Tetraacyldisaccharide 4'-kinase</fullName>
        <ecNumber evidence="3 13">2.7.1.130</ecNumber>
    </recommendedName>
    <alternativeName>
        <fullName evidence="12 13">Lipid A 4'-kinase</fullName>
    </alternativeName>
</protein>
<comment type="caution">
    <text evidence="14">The sequence shown here is derived from an EMBL/GenBank/DDBJ whole genome shotgun (WGS) entry which is preliminary data.</text>
</comment>
<evidence type="ECO:0000256" key="12">
    <source>
        <dbReference type="ARBA" id="ARBA00029757"/>
    </source>
</evidence>
<evidence type="ECO:0000256" key="3">
    <source>
        <dbReference type="ARBA" id="ARBA00012071"/>
    </source>
</evidence>
<accession>A0ABQ4T779</accession>
<comment type="function">
    <text evidence="1 13">Transfers the gamma-phosphate of ATP to the 4'-position of a tetraacyldisaccharide 1-phosphate intermediate (termed DS-1-P) to form tetraacyldisaccharide 1,4'-bis-phosphate (lipid IVA).</text>
</comment>
<keyword evidence="11 13" id="KW-0443">Lipid metabolism</keyword>
<dbReference type="InterPro" id="IPR027417">
    <property type="entry name" value="P-loop_NTPase"/>
</dbReference>
<reference evidence="14" key="1">
    <citation type="journal article" date="2021" name="Front. Microbiol.">
        <title>Comprehensive Comparative Genomics and Phenotyping of Methylobacterium Species.</title>
        <authorList>
            <person name="Alessa O."/>
            <person name="Ogura Y."/>
            <person name="Fujitani Y."/>
            <person name="Takami H."/>
            <person name="Hayashi T."/>
            <person name="Sahin N."/>
            <person name="Tani A."/>
        </authorList>
    </citation>
    <scope>NUCLEOTIDE SEQUENCE</scope>
    <source>
        <strain evidence="14">NBRC 15689</strain>
    </source>
</reference>
<dbReference type="NCBIfam" id="TIGR00682">
    <property type="entry name" value="lpxK"/>
    <property type="match status" value="1"/>
</dbReference>
<dbReference type="PANTHER" id="PTHR42724">
    <property type="entry name" value="TETRAACYLDISACCHARIDE 4'-KINASE"/>
    <property type="match status" value="1"/>
</dbReference>
<keyword evidence="15" id="KW-1185">Reference proteome</keyword>
<evidence type="ECO:0000256" key="6">
    <source>
        <dbReference type="ARBA" id="ARBA00022556"/>
    </source>
</evidence>
<evidence type="ECO:0000256" key="10">
    <source>
        <dbReference type="ARBA" id="ARBA00022840"/>
    </source>
</evidence>
<keyword evidence="9 13" id="KW-0418">Kinase</keyword>